<evidence type="ECO:0000259" key="3">
    <source>
        <dbReference type="PROSITE" id="PS50943"/>
    </source>
</evidence>
<sequence length="176" mass="19158">MTIGARISTWRKQRGLSQAQLAKAAGVSASAIAMYETNRRTPDEAVLARIAAALQVSTAELRGEDDVLPPSVTSEGGTTRETDMVRETAAAEPAEATRPEGAVERPAPAADRTGVILAEPPQGERFPITLEEARFIVFLRLHPECIPFVQEYMAATDQQRAQMARTLRLIRAFQGQ</sequence>
<proteinExistence type="predicted"/>
<feature type="region of interest" description="Disordered" evidence="2">
    <location>
        <begin position="65"/>
        <end position="108"/>
    </location>
</feature>
<protein>
    <recommendedName>
        <fullName evidence="3">HTH cro/C1-type domain-containing protein</fullName>
    </recommendedName>
</protein>
<dbReference type="InterPro" id="IPR001387">
    <property type="entry name" value="Cro/C1-type_HTH"/>
</dbReference>
<dbReference type="EMBL" id="BMOY01000038">
    <property type="protein sequence ID" value="GGJ11459.1"/>
    <property type="molecule type" value="Genomic_DNA"/>
</dbReference>
<evidence type="ECO:0000313" key="4">
    <source>
        <dbReference type="EMBL" id="GGJ11459.1"/>
    </source>
</evidence>
<feature type="domain" description="HTH cro/C1-type" evidence="3">
    <location>
        <begin position="7"/>
        <end position="61"/>
    </location>
</feature>
<dbReference type="RefSeq" id="WP_188882968.1">
    <property type="nucleotide sequence ID" value="NZ_BMOY01000038.1"/>
</dbReference>
<dbReference type="Gene3D" id="1.10.260.40">
    <property type="entry name" value="lambda repressor-like DNA-binding domains"/>
    <property type="match status" value="1"/>
</dbReference>
<gene>
    <name evidence="4" type="ORF">GCM10010885_20960</name>
</gene>
<dbReference type="InterPro" id="IPR050807">
    <property type="entry name" value="TransReg_Diox_bact_type"/>
</dbReference>
<keyword evidence="1" id="KW-0238">DNA-binding</keyword>
<dbReference type="AlphaFoldDB" id="A0A917NM90"/>
<keyword evidence="5" id="KW-1185">Reference proteome</keyword>
<reference evidence="4" key="2">
    <citation type="submission" date="2020-09" db="EMBL/GenBank/DDBJ databases">
        <authorList>
            <person name="Sun Q."/>
            <person name="Ohkuma M."/>
        </authorList>
    </citation>
    <scope>NUCLEOTIDE SEQUENCE</scope>
    <source>
        <strain evidence="4">JCM 18487</strain>
    </source>
</reference>
<dbReference type="GO" id="GO:0003677">
    <property type="term" value="F:DNA binding"/>
    <property type="evidence" value="ECO:0007669"/>
    <property type="project" value="UniProtKB-KW"/>
</dbReference>
<dbReference type="Pfam" id="PF01381">
    <property type="entry name" value="HTH_3"/>
    <property type="match status" value="1"/>
</dbReference>
<dbReference type="PANTHER" id="PTHR46797:SF1">
    <property type="entry name" value="METHYLPHOSPHONATE SYNTHASE"/>
    <property type="match status" value="1"/>
</dbReference>
<dbReference type="Proteomes" id="UP000637695">
    <property type="component" value="Unassembled WGS sequence"/>
</dbReference>
<dbReference type="InterPro" id="IPR010982">
    <property type="entry name" value="Lambda_DNA-bd_dom_sf"/>
</dbReference>
<dbReference type="SUPFAM" id="SSF47413">
    <property type="entry name" value="lambda repressor-like DNA-binding domains"/>
    <property type="match status" value="1"/>
</dbReference>
<dbReference type="SMART" id="SM00530">
    <property type="entry name" value="HTH_XRE"/>
    <property type="match status" value="1"/>
</dbReference>
<comment type="caution">
    <text evidence="4">The sequence shown here is derived from an EMBL/GenBank/DDBJ whole genome shotgun (WGS) entry which is preliminary data.</text>
</comment>
<accession>A0A917NM90</accession>
<reference evidence="4" key="1">
    <citation type="journal article" date="2014" name="Int. J. Syst. Evol. Microbiol.">
        <title>Complete genome sequence of Corynebacterium casei LMG S-19264T (=DSM 44701T), isolated from a smear-ripened cheese.</title>
        <authorList>
            <consortium name="US DOE Joint Genome Institute (JGI-PGF)"/>
            <person name="Walter F."/>
            <person name="Albersmeier A."/>
            <person name="Kalinowski J."/>
            <person name="Ruckert C."/>
        </authorList>
    </citation>
    <scope>NUCLEOTIDE SEQUENCE</scope>
    <source>
        <strain evidence="4">JCM 18487</strain>
    </source>
</reference>
<dbReference type="GO" id="GO:0003700">
    <property type="term" value="F:DNA-binding transcription factor activity"/>
    <property type="evidence" value="ECO:0007669"/>
    <property type="project" value="TreeGrafter"/>
</dbReference>
<evidence type="ECO:0000313" key="5">
    <source>
        <dbReference type="Proteomes" id="UP000637695"/>
    </source>
</evidence>
<dbReference type="PANTHER" id="PTHR46797">
    <property type="entry name" value="HTH-TYPE TRANSCRIPTIONAL REGULATOR"/>
    <property type="match status" value="1"/>
</dbReference>
<organism evidence="4 5">
    <name type="scientific">Alicyclobacillus cellulosilyticus</name>
    <dbReference type="NCBI Taxonomy" id="1003997"/>
    <lineage>
        <taxon>Bacteria</taxon>
        <taxon>Bacillati</taxon>
        <taxon>Bacillota</taxon>
        <taxon>Bacilli</taxon>
        <taxon>Bacillales</taxon>
        <taxon>Alicyclobacillaceae</taxon>
        <taxon>Alicyclobacillus</taxon>
    </lineage>
</organism>
<dbReference type="CDD" id="cd00093">
    <property type="entry name" value="HTH_XRE"/>
    <property type="match status" value="1"/>
</dbReference>
<name>A0A917NM90_9BACL</name>
<dbReference type="PROSITE" id="PS50943">
    <property type="entry name" value="HTH_CROC1"/>
    <property type="match status" value="1"/>
</dbReference>
<evidence type="ECO:0000256" key="1">
    <source>
        <dbReference type="ARBA" id="ARBA00023125"/>
    </source>
</evidence>
<dbReference type="GO" id="GO:0005829">
    <property type="term" value="C:cytosol"/>
    <property type="evidence" value="ECO:0007669"/>
    <property type="project" value="TreeGrafter"/>
</dbReference>
<evidence type="ECO:0000256" key="2">
    <source>
        <dbReference type="SAM" id="MobiDB-lite"/>
    </source>
</evidence>